<evidence type="ECO:0000256" key="10">
    <source>
        <dbReference type="ARBA" id="ARBA00023136"/>
    </source>
</evidence>
<evidence type="ECO:0000256" key="13">
    <source>
        <dbReference type="ARBA" id="ARBA00025830"/>
    </source>
</evidence>
<comment type="function">
    <text evidence="14">Component of the F(0) channel, it forms part of the peripheral stalk, linking F(1) to F(0).</text>
</comment>
<dbReference type="Gene3D" id="1.20.5.620">
    <property type="entry name" value="F1F0 ATP synthase subunit B, membrane domain"/>
    <property type="match status" value="1"/>
</dbReference>
<dbReference type="PANTHER" id="PTHR33445:SF1">
    <property type="entry name" value="ATP SYNTHASE SUBUNIT B"/>
    <property type="match status" value="1"/>
</dbReference>
<comment type="caution">
    <text evidence="16">The sequence shown here is derived from an EMBL/GenBank/DDBJ whole genome shotgun (WGS) entry which is preliminary data.</text>
</comment>
<dbReference type="RefSeq" id="WP_122823407.1">
    <property type="nucleotide sequence ID" value="NZ_CP033325.1"/>
</dbReference>
<keyword evidence="7 14" id="KW-0375">Hydrogen ion transport</keyword>
<comment type="function">
    <text evidence="12 14">F(1)F(0) ATP synthase produces ATP from ADP in the presence of a proton or sodium gradient. F-type ATPases consist of two structural domains, F(1) containing the extramembraneous catalytic core and F(0) containing the membrane proton channel, linked together by a central stalk and a peripheral stalk. During catalysis, ATP synthesis in the catalytic domain of F(1) is coupled via a rotary mechanism of the central stalk subunits to proton translocation.</text>
</comment>
<evidence type="ECO:0000256" key="3">
    <source>
        <dbReference type="ARBA" id="ARBA00022448"/>
    </source>
</evidence>
<dbReference type="InterPro" id="IPR005864">
    <property type="entry name" value="ATP_synth_F0_bsu_bac"/>
</dbReference>
<evidence type="ECO:0000256" key="12">
    <source>
        <dbReference type="ARBA" id="ARBA00025198"/>
    </source>
</evidence>
<evidence type="ECO:0000256" key="6">
    <source>
        <dbReference type="ARBA" id="ARBA00022692"/>
    </source>
</evidence>
<keyword evidence="10 14" id="KW-0472">Membrane</keyword>
<keyword evidence="8 14" id="KW-1133">Transmembrane helix</keyword>
<dbReference type="SUPFAM" id="SSF81573">
    <property type="entry name" value="F1F0 ATP synthase subunit B, membrane domain"/>
    <property type="match status" value="1"/>
</dbReference>
<keyword evidence="6 14" id="KW-0812">Transmembrane</keyword>
<evidence type="ECO:0000256" key="8">
    <source>
        <dbReference type="ARBA" id="ARBA00022989"/>
    </source>
</evidence>
<dbReference type="InterPro" id="IPR002146">
    <property type="entry name" value="ATP_synth_b/b'su_bac/chlpt"/>
</dbReference>
<keyword evidence="4 14" id="KW-1003">Cell membrane</keyword>
<evidence type="ECO:0000256" key="14">
    <source>
        <dbReference type="HAMAP-Rule" id="MF_01398"/>
    </source>
</evidence>
<evidence type="ECO:0000256" key="2">
    <source>
        <dbReference type="ARBA" id="ARBA00005513"/>
    </source>
</evidence>
<dbReference type="HAMAP" id="MF_01398">
    <property type="entry name" value="ATP_synth_b_bprime"/>
    <property type="match status" value="1"/>
</dbReference>
<evidence type="ECO:0000256" key="11">
    <source>
        <dbReference type="ARBA" id="ARBA00023310"/>
    </source>
</evidence>
<evidence type="ECO:0000256" key="7">
    <source>
        <dbReference type="ARBA" id="ARBA00022781"/>
    </source>
</evidence>
<evidence type="ECO:0000256" key="15">
    <source>
        <dbReference type="RuleBase" id="RU003848"/>
    </source>
</evidence>
<dbReference type="CDD" id="cd06503">
    <property type="entry name" value="ATP-synt_Fo_b"/>
    <property type="match status" value="1"/>
</dbReference>
<keyword evidence="17" id="KW-1185">Reference proteome</keyword>
<sequence length="194" mass="20683">MTPAALVVAAEEGEYNILLPAIYDIVWSLLIFGVIAGVLVWKVVPALTRILDERAERIEGGLKQAETAQAEAAQARTQIDAEIVAARREAVAIRERAQEDGKQIVADAQGKAQAEADRILAGAQRQIAAERQQAEIALKADVGALATTLASRIVGESLADEARRSRVVDRFLDELDQQAAPAPTGVRVAPATEA</sequence>
<evidence type="ECO:0000256" key="4">
    <source>
        <dbReference type="ARBA" id="ARBA00022475"/>
    </source>
</evidence>
<reference evidence="17" key="1">
    <citation type="journal article" date="2019" name="Int. J. Syst. Evol. Microbiol.">
        <title>The Global Catalogue of Microorganisms (GCM) 10K type strain sequencing project: providing services to taxonomists for standard genome sequencing and annotation.</title>
        <authorList>
            <consortium name="The Broad Institute Genomics Platform"/>
            <consortium name="The Broad Institute Genome Sequencing Center for Infectious Disease"/>
            <person name="Wu L."/>
            <person name="Ma J."/>
        </authorList>
    </citation>
    <scope>NUCLEOTIDE SEQUENCE [LARGE SCALE GENOMIC DNA]</scope>
    <source>
        <strain evidence="17">JCM 3369</strain>
    </source>
</reference>
<dbReference type="InterPro" id="IPR050059">
    <property type="entry name" value="ATP_synthase_B_chain"/>
</dbReference>
<accession>A0ABV9DB04</accession>
<dbReference type="Pfam" id="PF00430">
    <property type="entry name" value="ATP-synt_B"/>
    <property type="match status" value="1"/>
</dbReference>
<proteinExistence type="inferred from homology"/>
<keyword evidence="3 14" id="KW-0813">Transport</keyword>
<dbReference type="NCBIfam" id="TIGR01144">
    <property type="entry name" value="ATP_synt_b"/>
    <property type="match status" value="1"/>
</dbReference>
<dbReference type="NCBIfam" id="NF004412">
    <property type="entry name" value="PRK05759.1-3"/>
    <property type="match status" value="1"/>
</dbReference>
<keyword evidence="9 14" id="KW-0406">Ion transport</keyword>
<keyword evidence="5 14" id="KW-0138">CF(0)</keyword>
<dbReference type="InterPro" id="IPR028987">
    <property type="entry name" value="ATP_synth_B-like_membr_sf"/>
</dbReference>
<dbReference type="PANTHER" id="PTHR33445">
    <property type="entry name" value="ATP SYNTHASE SUBUNIT B', CHLOROPLASTIC"/>
    <property type="match status" value="1"/>
</dbReference>
<feature type="transmembrane region" description="Helical" evidence="14">
    <location>
        <begin position="25"/>
        <end position="44"/>
    </location>
</feature>
<evidence type="ECO:0000256" key="1">
    <source>
        <dbReference type="ARBA" id="ARBA00004162"/>
    </source>
</evidence>
<evidence type="ECO:0000256" key="5">
    <source>
        <dbReference type="ARBA" id="ARBA00022547"/>
    </source>
</evidence>
<dbReference type="Proteomes" id="UP001595955">
    <property type="component" value="Unassembled WGS sequence"/>
</dbReference>
<comment type="subunit">
    <text evidence="13 14">F-type ATPases have 2 components, F(1) - the catalytic core - and F(0) - the membrane proton channel. F(1) has five subunits: alpha(3), beta(3), gamma(1), delta(1), epsilon(1). F(0) has three main subunits: a(1), b(2) and c(10-14). The alpha and beta chains form an alternating ring which encloses part of the gamma chain. F(1) is attached to F(0) by a central stalk formed by the gamma and epsilon chains, while a peripheral stalk is formed by the delta and b chains.</text>
</comment>
<evidence type="ECO:0000256" key="9">
    <source>
        <dbReference type="ARBA" id="ARBA00023065"/>
    </source>
</evidence>
<organism evidence="16 17">
    <name type="scientific">Georgenia faecalis</name>
    <dbReference type="NCBI Taxonomy" id="2483799"/>
    <lineage>
        <taxon>Bacteria</taxon>
        <taxon>Bacillati</taxon>
        <taxon>Actinomycetota</taxon>
        <taxon>Actinomycetes</taxon>
        <taxon>Micrococcales</taxon>
        <taxon>Bogoriellaceae</taxon>
        <taxon>Georgenia</taxon>
    </lineage>
</organism>
<evidence type="ECO:0000313" key="17">
    <source>
        <dbReference type="Proteomes" id="UP001595955"/>
    </source>
</evidence>
<evidence type="ECO:0000313" key="16">
    <source>
        <dbReference type="EMBL" id="MFC4555970.1"/>
    </source>
</evidence>
<keyword evidence="11 14" id="KW-0066">ATP synthesis</keyword>
<dbReference type="EMBL" id="JBHSGF010000008">
    <property type="protein sequence ID" value="MFC4555970.1"/>
    <property type="molecule type" value="Genomic_DNA"/>
</dbReference>
<name>A0ABV9DB04_9MICO</name>
<comment type="similarity">
    <text evidence="2 14 15">Belongs to the ATPase B chain family.</text>
</comment>
<protein>
    <recommendedName>
        <fullName evidence="14">ATP synthase subunit b</fullName>
    </recommendedName>
    <alternativeName>
        <fullName evidence="14">ATP synthase F(0) sector subunit b</fullName>
    </alternativeName>
    <alternativeName>
        <fullName evidence="14">ATPase subunit I</fullName>
    </alternativeName>
    <alternativeName>
        <fullName evidence="14">F-type ATPase subunit b</fullName>
        <shortName evidence="14">F-ATPase subunit b</shortName>
    </alternativeName>
</protein>
<comment type="subcellular location">
    <subcellularLocation>
        <location evidence="1 14">Cell membrane</location>
        <topology evidence="1 14">Single-pass membrane protein</topology>
    </subcellularLocation>
</comment>
<gene>
    <name evidence="14" type="primary">atpF</name>
    <name evidence="16" type="ORF">ACFO3F_11985</name>
</gene>